<gene>
    <name evidence="5" type="ORF">I4J89_12435</name>
</gene>
<dbReference type="InterPro" id="IPR002123">
    <property type="entry name" value="Plipid/glycerol_acylTrfase"/>
</dbReference>
<dbReference type="Proteomes" id="UP000598146">
    <property type="component" value="Unassembled WGS sequence"/>
</dbReference>
<keyword evidence="3" id="KW-0472">Membrane</keyword>
<dbReference type="GO" id="GO:0006654">
    <property type="term" value="P:phosphatidic acid biosynthetic process"/>
    <property type="evidence" value="ECO:0007669"/>
    <property type="project" value="TreeGrafter"/>
</dbReference>
<dbReference type="GO" id="GO:0003841">
    <property type="term" value="F:1-acylglycerol-3-phosphate O-acyltransferase activity"/>
    <property type="evidence" value="ECO:0007669"/>
    <property type="project" value="TreeGrafter"/>
</dbReference>
<feature type="transmembrane region" description="Helical" evidence="3">
    <location>
        <begin position="71"/>
        <end position="94"/>
    </location>
</feature>
<comment type="caution">
    <text evidence="5">The sequence shown here is derived from an EMBL/GenBank/DDBJ whole genome shotgun (WGS) entry which is preliminary data.</text>
</comment>
<sequence>MLRVFSVAFWAFIGITSPVFFLGALAVWLVTLPFDRRRVVLHLYSSAWAICYVYLNPLWRLRVRGRDRLPWRGAAVLVANHASLVDILVLFGLFRPFKWVSKQEIFKVPVIGWNMRLNGYVPLVRGSGASVRRMMEHCDRLLSAGSPIMIFPEGRRSPDGALQAFKNGAFDLAVRHGVPVFPIAVHGTGRALPKHGLVLRDRADMRIEVLAPLDPAEFASVEDLRDAARQAISEALPPLRVR</sequence>
<keyword evidence="1" id="KW-0808">Transferase</keyword>
<evidence type="ECO:0000259" key="4">
    <source>
        <dbReference type="SMART" id="SM00563"/>
    </source>
</evidence>
<feature type="transmembrane region" description="Helical" evidence="3">
    <location>
        <begin position="7"/>
        <end position="29"/>
    </location>
</feature>
<keyword evidence="3" id="KW-1133">Transmembrane helix</keyword>
<evidence type="ECO:0000313" key="5">
    <source>
        <dbReference type="EMBL" id="MBG0562272.1"/>
    </source>
</evidence>
<keyword evidence="2 5" id="KW-0012">Acyltransferase</keyword>
<dbReference type="SUPFAM" id="SSF69593">
    <property type="entry name" value="Glycerol-3-phosphate (1)-acyltransferase"/>
    <property type="match status" value="1"/>
</dbReference>
<dbReference type="PANTHER" id="PTHR10434:SF66">
    <property type="entry name" value="PHOSPHOLIPID_GLYCEROL ACYLTRANSFERASE DOMAIN-CONTAINING PROTEIN"/>
    <property type="match status" value="1"/>
</dbReference>
<dbReference type="CDD" id="cd07989">
    <property type="entry name" value="LPLAT_AGPAT-like"/>
    <property type="match status" value="1"/>
</dbReference>
<dbReference type="EMBL" id="JADQTO010000005">
    <property type="protein sequence ID" value="MBG0562272.1"/>
    <property type="molecule type" value="Genomic_DNA"/>
</dbReference>
<keyword evidence="3" id="KW-0812">Transmembrane</keyword>
<feature type="domain" description="Phospholipid/glycerol acyltransferase" evidence="4">
    <location>
        <begin position="75"/>
        <end position="188"/>
    </location>
</feature>
<accession>A0A931FX01</accession>
<evidence type="ECO:0000313" key="6">
    <source>
        <dbReference type="Proteomes" id="UP000598146"/>
    </source>
</evidence>
<evidence type="ECO:0000256" key="3">
    <source>
        <dbReference type="SAM" id="Phobius"/>
    </source>
</evidence>
<dbReference type="PANTHER" id="PTHR10434">
    <property type="entry name" value="1-ACYL-SN-GLYCEROL-3-PHOSPHATE ACYLTRANSFERASE"/>
    <property type="match status" value="1"/>
</dbReference>
<protein>
    <submittedName>
        <fullName evidence="5">1-acyl-sn-glycerol-3-phosphate acyltransferase</fullName>
    </submittedName>
</protein>
<reference evidence="5" key="1">
    <citation type="submission" date="2020-11" db="EMBL/GenBank/DDBJ databases">
        <title>Isolation and identification of active actinomycetes.</title>
        <authorList>
            <person name="Sun X."/>
        </authorList>
    </citation>
    <scope>NUCLEOTIDE SEQUENCE</scope>
    <source>
        <strain evidence="5">NEAU-A11</strain>
    </source>
</reference>
<feature type="transmembrane region" description="Helical" evidence="3">
    <location>
        <begin position="41"/>
        <end position="59"/>
    </location>
</feature>
<name>A0A931FX01_9ACTN</name>
<evidence type="ECO:0000256" key="2">
    <source>
        <dbReference type="ARBA" id="ARBA00023315"/>
    </source>
</evidence>
<keyword evidence="6" id="KW-1185">Reference proteome</keyword>
<organism evidence="5 6">
    <name type="scientific">Actinoplanes aureus</name>
    <dbReference type="NCBI Taxonomy" id="2792083"/>
    <lineage>
        <taxon>Bacteria</taxon>
        <taxon>Bacillati</taxon>
        <taxon>Actinomycetota</taxon>
        <taxon>Actinomycetes</taxon>
        <taxon>Micromonosporales</taxon>
        <taxon>Micromonosporaceae</taxon>
        <taxon>Actinoplanes</taxon>
    </lineage>
</organism>
<dbReference type="SMART" id="SM00563">
    <property type="entry name" value="PlsC"/>
    <property type="match status" value="1"/>
</dbReference>
<dbReference type="AlphaFoldDB" id="A0A931FX01"/>
<proteinExistence type="predicted"/>
<evidence type="ECO:0000256" key="1">
    <source>
        <dbReference type="ARBA" id="ARBA00022679"/>
    </source>
</evidence>
<dbReference type="Pfam" id="PF01553">
    <property type="entry name" value="Acyltransferase"/>
    <property type="match status" value="1"/>
</dbReference>